<name>A0AAW1P320_9CHLO</name>
<dbReference type="Proteomes" id="UP001465755">
    <property type="component" value="Unassembled WGS sequence"/>
</dbReference>
<protein>
    <submittedName>
        <fullName evidence="2">Uncharacterized protein</fullName>
    </submittedName>
</protein>
<feature type="compositionally biased region" description="Acidic residues" evidence="1">
    <location>
        <begin position="648"/>
        <end position="658"/>
    </location>
</feature>
<feature type="compositionally biased region" description="Acidic residues" evidence="1">
    <location>
        <begin position="671"/>
        <end position="686"/>
    </location>
</feature>
<feature type="compositionally biased region" description="Basic residues" evidence="1">
    <location>
        <begin position="944"/>
        <end position="953"/>
    </location>
</feature>
<feature type="region of interest" description="Disordered" evidence="1">
    <location>
        <begin position="771"/>
        <end position="953"/>
    </location>
</feature>
<accession>A0AAW1P320</accession>
<evidence type="ECO:0000313" key="3">
    <source>
        <dbReference type="Proteomes" id="UP001465755"/>
    </source>
</evidence>
<keyword evidence="3" id="KW-1185">Reference proteome</keyword>
<reference evidence="2 3" key="1">
    <citation type="journal article" date="2024" name="Nat. Commun.">
        <title>Phylogenomics reveals the evolutionary origins of lichenization in chlorophyte algae.</title>
        <authorList>
            <person name="Puginier C."/>
            <person name="Libourel C."/>
            <person name="Otte J."/>
            <person name="Skaloud P."/>
            <person name="Haon M."/>
            <person name="Grisel S."/>
            <person name="Petersen M."/>
            <person name="Berrin J.G."/>
            <person name="Delaux P.M."/>
            <person name="Dal Grande F."/>
            <person name="Keller J."/>
        </authorList>
    </citation>
    <scope>NUCLEOTIDE SEQUENCE [LARGE SCALE GENOMIC DNA]</scope>
    <source>
        <strain evidence="2 3">SAG 2036</strain>
    </source>
</reference>
<sequence>MAALRGLWRQIAPATGMAYSMLPTKQSLVEPSRPAPGSHPHFMHEYDTTDAFNASLSRRSLQTHEFRSFPEFNSGDTYLVPRHIPSADLQIGDKQDLAEVSGQEHKCSTTWQGNLLHRHANFTASSGFGRYYSHYSIVFDLSKLRDRQHLPPYIVATQPDVMRLFGGGRDTKVTFKDAPSGQHRTLDPAALCFTTDQAVDRLLLLHEEHKTTWWQCIRLSPCHAIELELNLRMMRHCTPHGIVLKGGPDRSAIDALVSVPSALGTEYTWQNKACSQTVPGPGRLLLGIDLRNHGLVNSLNYSIGSFAVGGGMVRVDNLDSEGFDPDVRMLLERTVWGMPAQALHELGVHREGGATFYFPIDLKSDTARVDRFWERFTQDLSAPTEEVLAWFRGVCERGAEWNRMAEEKLRDGYSAEDLSQFYNDIDRLKDPIVFDQLNGDTADAATKMVYALSAKGVHYCTARKKRMTFSFAQGWDKKYPGHNRYPWSFLCRRRPNTFLEPHIYTDEYRAMQDSSWDPRQPIHAAVEELQLHPRTLAGVYERQRWILAGACQAGANNVTFQNKPWGGLHEDGMYYPKGGGDPVSSAVDIDKLVNGSSSKNSARRLKIGGHSPKAIRTIYNNLPAAAKELPPLPPTAQAIMDDAAALVDEAEVSEEQDEQPWRNPDKRAAETEPDVDADVDVDEEGVAVDARAGSVSRAPPRSAAGRALEESLAPPSAAHAPSGSLAPPSATHAASGSAAATYPPASRLQERVGSLDSAEIDNEMAIIGTQFPCSSSSPVGAQPSVSDSAATPATATPSTAGAGAVGGLMPHPLPTEGHVASVPPEPTALPSAQPGTSGSHVAPRAASMATSGAAQVAPVPKANKRRRAPTGKPVRTMHDYFNSKPQEEQVEPLPMGAPPSSPARARQPVRSPASPEDVLTSQIEGLSPFKPASGGPNNSEAPKKSHTARKLNL</sequence>
<organism evidence="2 3">
    <name type="scientific">Symbiochloris irregularis</name>
    <dbReference type="NCBI Taxonomy" id="706552"/>
    <lineage>
        <taxon>Eukaryota</taxon>
        <taxon>Viridiplantae</taxon>
        <taxon>Chlorophyta</taxon>
        <taxon>core chlorophytes</taxon>
        <taxon>Trebouxiophyceae</taxon>
        <taxon>Trebouxiales</taxon>
        <taxon>Trebouxiaceae</taxon>
        <taxon>Symbiochloris</taxon>
    </lineage>
</organism>
<feature type="region of interest" description="Disordered" evidence="1">
    <location>
        <begin position="648"/>
        <end position="752"/>
    </location>
</feature>
<comment type="caution">
    <text evidence="2">The sequence shown here is derived from an EMBL/GenBank/DDBJ whole genome shotgun (WGS) entry which is preliminary data.</text>
</comment>
<feature type="compositionally biased region" description="Low complexity" evidence="1">
    <location>
        <begin position="783"/>
        <end position="802"/>
    </location>
</feature>
<evidence type="ECO:0000256" key="1">
    <source>
        <dbReference type="SAM" id="MobiDB-lite"/>
    </source>
</evidence>
<dbReference type="EMBL" id="JALJOQ010000051">
    <property type="protein sequence ID" value="KAK9804438.1"/>
    <property type="molecule type" value="Genomic_DNA"/>
</dbReference>
<gene>
    <name evidence="2" type="ORF">WJX73_000476</name>
</gene>
<feature type="compositionally biased region" description="Low complexity" evidence="1">
    <location>
        <begin position="687"/>
        <end position="746"/>
    </location>
</feature>
<dbReference type="AlphaFoldDB" id="A0AAW1P320"/>
<evidence type="ECO:0000313" key="2">
    <source>
        <dbReference type="EMBL" id="KAK9804438.1"/>
    </source>
</evidence>
<feature type="compositionally biased region" description="Basic and acidic residues" evidence="1">
    <location>
        <begin position="659"/>
        <end position="670"/>
    </location>
</feature>
<feature type="compositionally biased region" description="Low complexity" evidence="1">
    <location>
        <begin position="902"/>
        <end position="915"/>
    </location>
</feature>
<proteinExistence type="predicted"/>